<dbReference type="AlphaFoldDB" id="A0A645GX29"/>
<name>A0A645GX29_9ZZZZ</name>
<accession>A0A645GX29</accession>
<dbReference type="Gene3D" id="2.60.40.1190">
    <property type="match status" value="1"/>
</dbReference>
<evidence type="ECO:0000313" key="1">
    <source>
        <dbReference type="EMBL" id="MPN31267.1"/>
    </source>
</evidence>
<gene>
    <name evidence="1" type="ORF">SDC9_178741</name>
</gene>
<sequence length="199" mass="22547">MAPFNWDVRWMKENGVKPAGRTIRAGGAQQMLVQKDFYRQQAEIREDPVSVQCRRDDQNFYVTFLFGKSTQEAVRNDQIQVILGNGKKRWWFTARARNGTTGYYERTLASADNKGNGDQYKAVPGGKGGKITAPAPGVNGVSAQIAIPWNLVGGKPEKGAVWEFNAVRETPKARYIWEHNLYQKTWRNMMDSVGKIVFE</sequence>
<dbReference type="SUPFAM" id="SSF49344">
    <property type="entry name" value="CBD9-like"/>
    <property type="match status" value="1"/>
</dbReference>
<dbReference type="EMBL" id="VSSQ01082741">
    <property type="protein sequence ID" value="MPN31267.1"/>
    <property type="molecule type" value="Genomic_DNA"/>
</dbReference>
<protein>
    <submittedName>
        <fullName evidence="1">Uncharacterized protein</fullName>
    </submittedName>
</protein>
<comment type="caution">
    <text evidence="1">The sequence shown here is derived from an EMBL/GenBank/DDBJ whole genome shotgun (WGS) entry which is preliminary data.</text>
</comment>
<proteinExistence type="predicted"/>
<reference evidence="1" key="1">
    <citation type="submission" date="2019-08" db="EMBL/GenBank/DDBJ databases">
        <authorList>
            <person name="Kucharzyk K."/>
            <person name="Murdoch R.W."/>
            <person name="Higgins S."/>
            <person name="Loffler F."/>
        </authorList>
    </citation>
    <scope>NUCLEOTIDE SEQUENCE</scope>
</reference>
<organism evidence="1">
    <name type="scientific">bioreactor metagenome</name>
    <dbReference type="NCBI Taxonomy" id="1076179"/>
    <lineage>
        <taxon>unclassified sequences</taxon>
        <taxon>metagenomes</taxon>
        <taxon>ecological metagenomes</taxon>
    </lineage>
</organism>